<dbReference type="SUPFAM" id="SSF53927">
    <property type="entry name" value="Cytidine deaminase-like"/>
    <property type="match status" value="1"/>
</dbReference>
<organism evidence="1">
    <name type="scientific">marine metagenome</name>
    <dbReference type="NCBI Taxonomy" id="408172"/>
    <lineage>
        <taxon>unclassified sequences</taxon>
        <taxon>metagenomes</taxon>
        <taxon>ecological metagenomes</taxon>
    </lineage>
</organism>
<gene>
    <name evidence="1" type="ORF">METZ01_LOCUS166971</name>
</gene>
<sequence>MAEGGVPIGSVLVIDGEVVGRGHNQRVQ</sequence>
<evidence type="ECO:0008006" key="2">
    <source>
        <dbReference type="Google" id="ProtNLM"/>
    </source>
</evidence>
<proteinExistence type="predicted"/>
<dbReference type="GO" id="GO:0003824">
    <property type="term" value="F:catalytic activity"/>
    <property type="evidence" value="ECO:0007669"/>
    <property type="project" value="InterPro"/>
</dbReference>
<dbReference type="EMBL" id="UINC01030171">
    <property type="protein sequence ID" value="SVB14117.1"/>
    <property type="molecule type" value="Genomic_DNA"/>
</dbReference>
<feature type="non-terminal residue" evidence="1">
    <location>
        <position position="28"/>
    </location>
</feature>
<dbReference type="AlphaFoldDB" id="A0A382BLQ4"/>
<dbReference type="InterPro" id="IPR016193">
    <property type="entry name" value="Cytidine_deaminase-like"/>
</dbReference>
<reference evidence="1" key="1">
    <citation type="submission" date="2018-05" db="EMBL/GenBank/DDBJ databases">
        <authorList>
            <person name="Lanie J.A."/>
            <person name="Ng W.-L."/>
            <person name="Kazmierczak K.M."/>
            <person name="Andrzejewski T.M."/>
            <person name="Davidsen T.M."/>
            <person name="Wayne K.J."/>
            <person name="Tettelin H."/>
            <person name="Glass J.I."/>
            <person name="Rusch D."/>
            <person name="Podicherti R."/>
            <person name="Tsui H.-C.T."/>
            <person name="Winkler M.E."/>
        </authorList>
    </citation>
    <scope>NUCLEOTIDE SEQUENCE</scope>
</reference>
<name>A0A382BLQ4_9ZZZZ</name>
<protein>
    <recommendedName>
        <fullName evidence="2">CMP/dCMP-type deaminase domain-containing protein</fullName>
    </recommendedName>
</protein>
<evidence type="ECO:0000313" key="1">
    <source>
        <dbReference type="EMBL" id="SVB14117.1"/>
    </source>
</evidence>
<accession>A0A382BLQ4</accession>